<evidence type="ECO:0000313" key="3">
    <source>
        <dbReference type="Proteomes" id="UP001519460"/>
    </source>
</evidence>
<feature type="region of interest" description="Disordered" evidence="1">
    <location>
        <begin position="1"/>
        <end position="20"/>
    </location>
</feature>
<sequence>MSEASGFDKPVDARERSGRAPITERSCLAMFDQGPGLITSELDQKSARNRNKTQVIHHLPSVSVSPMPFTPIPLTSSPPPSSAPLIQPLLASARFAAVLSSGWGSIPTRVASRATGCQHARDARAQQVQRSTCEIYSFCQSMRSHGRRVVAYSS</sequence>
<organism evidence="2 3">
    <name type="scientific">Batillaria attramentaria</name>
    <dbReference type="NCBI Taxonomy" id="370345"/>
    <lineage>
        <taxon>Eukaryota</taxon>
        <taxon>Metazoa</taxon>
        <taxon>Spiralia</taxon>
        <taxon>Lophotrochozoa</taxon>
        <taxon>Mollusca</taxon>
        <taxon>Gastropoda</taxon>
        <taxon>Caenogastropoda</taxon>
        <taxon>Sorbeoconcha</taxon>
        <taxon>Cerithioidea</taxon>
        <taxon>Batillariidae</taxon>
        <taxon>Batillaria</taxon>
    </lineage>
</organism>
<comment type="caution">
    <text evidence="2">The sequence shown here is derived from an EMBL/GenBank/DDBJ whole genome shotgun (WGS) entry which is preliminary data.</text>
</comment>
<gene>
    <name evidence="2" type="ORF">BaRGS_00038737</name>
</gene>
<protein>
    <submittedName>
        <fullName evidence="2">Uncharacterized protein</fullName>
    </submittedName>
</protein>
<evidence type="ECO:0000313" key="2">
    <source>
        <dbReference type="EMBL" id="KAK7461235.1"/>
    </source>
</evidence>
<dbReference type="AlphaFoldDB" id="A0ABD0J5X6"/>
<dbReference type="Proteomes" id="UP001519460">
    <property type="component" value="Unassembled WGS sequence"/>
</dbReference>
<dbReference type="EMBL" id="JACVVK020000639">
    <property type="protein sequence ID" value="KAK7461235.1"/>
    <property type="molecule type" value="Genomic_DNA"/>
</dbReference>
<accession>A0ABD0J5X6</accession>
<reference evidence="2 3" key="1">
    <citation type="journal article" date="2023" name="Sci. Data">
        <title>Genome assembly of the Korean intertidal mud-creeper Batillaria attramentaria.</title>
        <authorList>
            <person name="Patra A.K."/>
            <person name="Ho P.T."/>
            <person name="Jun S."/>
            <person name="Lee S.J."/>
            <person name="Kim Y."/>
            <person name="Won Y.J."/>
        </authorList>
    </citation>
    <scope>NUCLEOTIDE SEQUENCE [LARGE SCALE GENOMIC DNA]</scope>
    <source>
        <strain evidence="2">Wonlab-2016</strain>
    </source>
</reference>
<feature type="compositionally biased region" description="Basic and acidic residues" evidence="1">
    <location>
        <begin position="9"/>
        <end position="18"/>
    </location>
</feature>
<proteinExistence type="predicted"/>
<name>A0ABD0J5X6_9CAEN</name>
<keyword evidence="3" id="KW-1185">Reference proteome</keyword>
<evidence type="ECO:0000256" key="1">
    <source>
        <dbReference type="SAM" id="MobiDB-lite"/>
    </source>
</evidence>